<evidence type="ECO:0000313" key="5">
    <source>
        <dbReference type="EMBL" id="KHJ93437.1"/>
    </source>
</evidence>
<dbReference type="AlphaFoldDB" id="A0A0B1TC65"/>
<evidence type="ECO:0000256" key="3">
    <source>
        <dbReference type="SAM" id="Phobius"/>
    </source>
</evidence>
<dbReference type="SMART" id="SM01088">
    <property type="entry name" value="Col_cuticle_N"/>
    <property type="match status" value="1"/>
</dbReference>
<dbReference type="GO" id="GO:0005581">
    <property type="term" value="C:collagen trimer"/>
    <property type="evidence" value="ECO:0007669"/>
    <property type="project" value="UniProtKB-KW"/>
</dbReference>
<keyword evidence="5" id="KW-0176">Collagen</keyword>
<keyword evidence="3" id="KW-1133">Transmembrane helix</keyword>
<organism evidence="5 6">
    <name type="scientific">Oesophagostomum dentatum</name>
    <name type="common">Nodular worm</name>
    <dbReference type="NCBI Taxonomy" id="61180"/>
    <lineage>
        <taxon>Eukaryota</taxon>
        <taxon>Metazoa</taxon>
        <taxon>Ecdysozoa</taxon>
        <taxon>Nematoda</taxon>
        <taxon>Chromadorea</taxon>
        <taxon>Rhabditida</taxon>
        <taxon>Rhabditina</taxon>
        <taxon>Rhabditomorpha</taxon>
        <taxon>Strongyloidea</taxon>
        <taxon>Strongylidae</taxon>
        <taxon>Oesophagostomum</taxon>
    </lineage>
</organism>
<dbReference type="PANTHER" id="PTHR24637:SF262">
    <property type="entry name" value="CUTICLE COLLAGEN 34-RELATED"/>
    <property type="match status" value="1"/>
</dbReference>
<sequence length="134" mass="14417">MDMEWQQRCRAYRFVSYSAVAFSMVAILGVATTLPMVYNYVHHVRSAMQNELNFCRSSARDIWSEVGGMRVSGNRTARTPGPKGPNGGPGQPGNPGNPGRPGNPGNHAGPGNRGVCPQYCAVDGGIFYADGTRR</sequence>
<keyword evidence="3" id="KW-0472">Membrane</keyword>
<name>A0A0B1TC65_OESDE</name>
<keyword evidence="3" id="KW-0812">Transmembrane</keyword>
<gene>
    <name evidence="5" type="ORF">OESDEN_06654</name>
</gene>
<feature type="compositionally biased region" description="Gly residues" evidence="2">
    <location>
        <begin position="84"/>
        <end position="93"/>
    </location>
</feature>
<dbReference type="Pfam" id="PF01484">
    <property type="entry name" value="Col_cuticle_N"/>
    <property type="match status" value="1"/>
</dbReference>
<dbReference type="InterPro" id="IPR002486">
    <property type="entry name" value="Col_cuticle_N"/>
</dbReference>
<evidence type="ECO:0000256" key="1">
    <source>
        <dbReference type="ARBA" id="ARBA00022737"/>
    </source>
</evidence>
<proteinExistence type="predicted"/>
<evidence type="ECO:0000313" key="6">
    <source>
        <dbReference type="Proteomes" id="UP000053660"/>
    </source>
</evidence>
<dbReference type="EMBL" id="KN550771">
    <property type="protein sequence ID" value="KHJ93437.1"/>
    <property type="molecule type" value="Genomic_DNA"/>
</dbReference>
<keyword evidence="1" id="KW-0677">Repeat</keyword>
<evidence type="ECO:0000259" key="4">
    <source>
        <dbReference type="SMART" id="SM01088"/>
    </source>
</evidence>
<keyword evidence="6" id="KW-1185">Reference proteome</keyword>
<accession>A0A0B1TC65</accession>
<reference evidence="5 6" key="1">
    <citation type="submission" date="2014-03" db="EMBL/GenBank/DDBJ databases">
        <title>Draft genome of the hookworm Oesophagostomum dentatum.</title>
        <authorList>
            <person name="Mitreva M."/>
        </authorList>
    </citation>
    <scope>NUCLEOTIDE SEQUENCE [LARGE SCALE GENOMIC DNA]</scope>
    <source>
        <strain evidence="5 6">OD-Hann</strain>
    </source>
</reference>
<dbReference type="OrthoDB" id="5862585at2759"/>
<feature type="domain" description="Nematode cuticle collagen N-terminal" evidence="4">
    <location>
        <begin position="14"/>
        <end position="66"/>
    </location>
</feature>
<evidence type="ECO:0000256" key="2">
    <source>
        <dbReference type="SAM" id="MobiDB-lite"/>
    </source>
</evidence>
<dbReference type="GO" id="GO:0042302">
    <property type="term" value="F:structural constituent of cuticle"/>
    <property type="evidence" value="ECO:0007669"/>
    <property type="project" value="InterPro"/>
</dbReference>
<dbReference type="PANTHER" id="PTHR24637">
    <property type="entry name" value="COLLAGEN"/>
    <property type="match status" value="1"/>
</dbReference>
<feature type="transmembrane region" description="Helical" evidence="3">
    <location>
        <begin position="12"/>
        <end position="38"/>
    </location>
</feature>
<dbReference type="Proteomes" id="UP000053660">
    <property type="component" value="Unassembled WGS sequence"/>
</dbReference>
<protein>
    <submittedName>
        <fullName evidence="5">Nematode cuticle collagen domain protein</fullName>
    </submittedName>
</protein>
<feature type="region of interest" description="Disordered" evidence="2">
    <location>
        <begin position="68"/>
        <end position="111"/>
    </location>
</feature>